<name>B8F8W9_DESAL</name>
<keyword evidence="2" id="KW-1185">Reference proteome</keyword>
<dbReference type="HOGENOM" id="CLU_2971934_0_0_7"/>
<dbReference type="KEGG" id="dal:Dalk_0292"/>
<gene>
    <name evidence="1" type="ordered locus">Dalk_0292</name>
</gene>
<accession>B8F8W9</accession>
<reference evidence="1 2" key="1">
    <citation type="journal article" date="2012" name="Environ. Microbiol.">
        <title>The genome sequence of Desulfatibacillum alkenivorans AK-01: a blueprint for anaerobic alkane oxidation.</title>
        <authorList>
            <person name="Callaghan A.V."/>
            <person name="Morris B.E."/>
            <person name="Pereira I.A."/>
            <person name="McInerney M.J."/>
            <person name="Austin R.N."/>
            <person name="Groves J.T."/>
            <person name="Kukor J.J."/>
            <person name="Suflita J.M."/>
            <person name="Young L.Y."/>
            <person name="Zylstra G.J."/>
            <person name="Wawrik B."/>
        </authorList>
    </citation>
    <scope>NUCLEOTIDE SEQUENCE [LARGE SCALE GENOMIC DNA]</scope>
    <source>
        <strain evidence="1 2">AK-01</strain>
    </source>
</reference>
<dbReference type="Proteomes" id="UP000000739">
    <property type="component" value="Chromosome"/>
</dbReference>
<protein>
    <submittedName>
        <fullName evidence="1">Uncharacterized protein</fullName>
    </submittedName>
</protein>
<organism evidence="1 2">
    <name type="scientific">Desulfatibacillum aliphaticivorans</name>
    <dbReference type="NCBI Taxonomy" id="218208"/>
    <lineage>
        <taxon>Bacteria</taxon>
        <taxon>Pseudomonadati</taxon>
        <taxon>Thermodesulfobacteriota</taxon>
        <taxon>Desulfobacteria</taxon>
        <taxon>Desulfobacterales</taxon>
        <taxon>Desulfatibacillaceae</taxon>
        <taxon>Desulfatibacillum</taxon>
    </lineage>
</organism>
<proteinExistence type="predicted"/>
<evidence type="ECO:0000313" key="2">
    <source>
        <dbReference type="Proteomes" id="UP000000739"/>
    </source>
</evidence>
<evidence type="ECO:0000313" key="1">
    <source>
        <dbReference type="EMBL" id="ACL02001.1"/>
    </source>
</evidence>
<dbReference type="EMBL" id="CP001322">
    <property type="protein sequence ID" value="ACL02001.1"/>
    <property type="molecule type" value="Genomic_DNA"/>
</dbReference>
<sequence length="58" mass="6636">MPQVWVLITDKGPFTAIPNECLSQEMKEFVIEKIEGHNALINDNPASVKELLKLIWRS</sequence>
<dbReference type="AlphaFoldDB" id="B8F8W9"/>